<dbReference type="Gene3D" id="1.10.357.10">
    <property type="entry name" value="Tetracycline Repressor, domain 2"/>
    <property type="match status" value="1"/>
</dbReference>
<organism evidence="2 3">
    <name type="scientific">Trueperella pecoris</name>
    <dbReference type="NCBI Taxonomy" id="2733571"/>
    <lineage>
        <taxon>Bacteria</taxon>
        <taxon>Bacillati</taxon>
        <taxon>Actinomycetota</taxon>
        <taxon>Actinomycetes</taxon>
        <taxon>Actinomycetales</taxon>
        <taxon>Actinomycetaceae</taxon>
        <taxon>Trueperella</taxon>
    </lineage>
</organism>
<keyword evidence="3" id="KW-1185">Reference proteome</keyword>
<dbReference type="GO" id="GO:0003677">
    <property type="term" value="F:DNA binding"/>
    <property type="evidence" value="ECO:0007669"/>
    <property type="project" value="UniProtKB-UniRule"/>
</dbReference>
<dbReference type="EMBL" id="CP063213">
    <property type="protein sequence ID" value="QOR45615.1"/>
    <property type="molecule type" value="Genomic_DNA"/>
</dbReference>
<dbReference type="InterPro" id="IPR009057">
    <property type="entry name" value="Homeodomain-like_sf"/>
</dbReference>
<dbReference type="RefSeq" id="WP_197551145.1">
    <property type="nucleotide sequence ID" value="NZ_CP063213.1"/>
</dbReference>
<evidence type="ECO:0000313" key="2">
    <source>
        <dbReference type="EMBL" id="QOR45615.1"/>
    </source>
</evidence>
<proteinExistence type="predicted"/>
<dbReference type="PROSITE" id="PS50977">
    <property type="entry name" value="HTH_TETR_2"/>
    <property type="match status" value="1"/>
</dbReference>
<sequence length="206" mass="22466">MSPKISAPSVKEHHSMMYAKLVDSAEAILREEGPAALTAGAVARRAGIARNSIYRYVDSVDDLRVLVLERYVPSWGSRLNVALEMEAAPYERLCTLVELSLTIGAEAGHQWLIDVVTAGVGRGRKAPETPTGREIQARSGAVLNFHMELARNIVQLWREITPDDAVVNAQMTRSVLDAGLKLLDQGNDLAKVKQTALRVIVTLAGR</sequence>
<dbReference type="Proteomes" id="UP000595053">
    <property type="component" value="Chromosome"/>
</dbReference>
<evidence type="ECO:0000256" key="1">
    <source>
        <dbReference type="ARBA" id="ARBA00023125"/>
    </source>
</evidence>
<accession>A0A7M1QWA9</accession>
<dbReference type="SUPFAM" id="SSF46689">
    <property type="entry name" value="Homeodomain-like"/>
    <property type="match status" value="1"/>
</dbReference>
<dbReference type="InterPro" id="IPR001647">
    <property type="entry name" value="HTH_TetR"/>
</dbReference>
<keyword evidence="1" id="KW-0238">DNA-binding</keyword>
<dbReference type="Pfam" id="PF00440">
    <property type="entry name" value="TetR_N"/>
    <property type="match status" value="1"/>
</dbReference>
<reference evidence="2 3" key="1">
    <citation type="submission" date="2020-10" db="EMBL/GenBank/DDBJ databases">
        <title>Trueperella pecoris sp. nov. isolated from bovine and porcine specimens.</title>
        <authorList>
            <person name="Schoenecker L."/>
            <person name="Schnydrig P."/>
            <person name="Brodard I."/>
            <person name="Thomann A."/>
            <person name="Hemphill A."/>
            <person name="Rodriguez-Campos S."/>
            <person name="Perreten V."/>
            <person name="Jores J."/>
            <person name="Kittl S."/>
        </authorList>
    </citation>
    <scope>NUCLEOTIDE SEQUENCE [LARGE SCALE GENOMIC DNA]</scope>
    <source>
        <strain evidence="2 3">15A0121</strain>
    </source>
</reference>
<gene>
    <name evidence="2" type="ORF">INS88_10285</name>
</gene>
<accession>A0A8A5U4Y9</accession>
<name>A0A7M1QWA9_9ACTO</name>
<protein>
    <submittedName>
        <fullName evidence="2">TetR/AcrR family transcriptional regulator</fullName>
    </submittedName>
</protein>
<dbReference type="AlphaFoldDB" id="A0A7M1QWA9"/>
<evidence type="ECO:0000313" key="3">
    <source>
        <dbReference type="Proteomes" id="UP000595053"/>
    </source>
</evidence>